<dbReference type="Proteomes" id="UP000265520">
    <property type="component" value="Unassembled WGS sequence"/>
</dbReference>
<proteinExistence type="predicted"/>
<keyword evidence="3" id="KW-1185">Reference proteome</keyword>
<sequence length="54" mass="5914">MGGAYSENETNPSPSELNPESPSELAEGSAETIRGERRIDRWGPHRFQGRGGRS</sequence>
<accession>A0A392UIA1</accession>
<feature type="compositionally biased region" description="Basic and acidic residues" evidence="1">
    <location>
        <begin position="33"/>
        <end position="43"/>
    </location>
</feature>
<protein>
    <submittedName>
        <fullName evidence="2">Uncharacterized protein</fullName>
    </submittedName>
</protein>
<dbReference type="AlphaFoldDB" id="A0A392UIA1"/>
<name>A0A392UIA1_9FABA</name>
<evidence type="ECO:0000256" key="1">
    <source>
        <dbReference type="SAM" id="MobiDB-lite"/>
    </source>
</evidence>
<feature type="compositionally biased region" description="Low complexity" evidence="1">
    <location>
        <begin position="1"/>
        <end position="25"/>
    </location>
</feature>
<feature type="non-terminal residue" evidence="2">
    <location>
        <position position="54"/>
    </location>
</feature>
<reference evidence="2 3" key="1">
    <citation type="journal article" date="2018" name="Front. Plant Sci.">
        <title>Red Clover (Trifolium pratense) and Zigzag Clover (T. medium) - A Picture of Genomic Similarities and Differences.</title>
        <authorList>
            <person name="Dluhosova J."/>
            <person name="Istvanek J."/>
            <person name="Nedelnik J."/>
            <person name="Repkova J."/>
        </authorList>
    </citation>
    <scope>NUCLEOTIDE SEQUENCE [LARGE SCALE GENOMIC DNA]</scope>
    <source>
        <strain evidence="3">cv. 10/8</strain>
        <tissue evidence="2">Leaf</tissue>
    </source>
</reference>
<comment type="caution">
    <text evidence="2">The sequence shown here is derived from an EMBL/GenBank/DDBJ whole genome shotgun (WGS) entry which is preliminary data.</text>
</comment>
<dbReference type="EMBL" id="LXQA010797057">
    <property type="protein sequence ID" value="MCI71475.1"/>
    <property type="molecule type" value="Genomic_DNA"/>
</dbReference>
<evidence type="ECO:0000313" key="3">
    <source>
        <dbReference type="Proteomes" id="UP000265520"/>
    </source>
</evidence>
<evidence type="ECO:0000313" key="2">
    <source>
        <dbReference type="EMBL" id="MCI71475.1"/>
    </source>
</evidence>
<organism evidence="2 3">
    <name type="scientific">Trifolium medium</name>
    <dbReference type="NCBI Taxonomy" id="97028"/>
    <lineage>
        <taxon>Eukaryota</taxon>
        <taxon>Viridiplantae</taxon>
        <taxon>Streptophyta</taxon>
        <taxon>Embryophyta</taxon>
        <taxon>Tracheophyta</taxon>
        <taxon>Spermatophyta</taxon>
        <taxon>Magnoliopsida</taxon>
        <taxon>eudicotyledons</taxon>
        <taxon>Gunneridae</taxon>
        <taxon>Pentapetalae</taxon>
        <taxon>rosids</taxon>
        <taxon>fabids</taxon>
        <taxon>Fabales</taxon>
        <taxon>Fabaceae</taxon>
        <taxon>Papilionoideae</taxon>
        <taxon>50 kb inversion clade</taxon>
        <taxon>NPAAA clade</taxon>
        <taxon>Hologalegina</taxon>
        <taxon>IRL clade</taxon>
        <taxon>Trifolieae</taxon>
        <taxon>Trifolium</taxon>
    </lineage>
</organism>
<feature type="region of interest" description="Disordered" evidence="1">
    <location>
        <begin position="1"/>
        <end position="54"/>
    </location>
</feature>